<feature type="coiled-coil region" evidence="1">
    <location>
        <begin position="2"/>
        <end position="59"/>
    </location>
</feature>
<evidence type="ECO:0000313" key="3">
    <source>
        <dbReference type="Proteomes" id="UP000018538"/>
    </source>
</evidence>
<organism evidence="2 3">
    <name type="scientific">Plasmodium yoelii 17X</name>
    <dbReference type="NCBI Taxonomy" id="1323249"/>
    <lineage>
        <taxon>Eukaryota</taxon>
        <taxon>Sar</taxon>
        <taxon>Alveolata</taxon>
        <taxon>Apicomplexa</taxon>
        <taxon>Aconoidasida</taxon>
        <taxon>Haemosporida</taxon>
        <taxon>Plasmodiidae</taxon>
        <taxon>Plasmodium</taxon>
        <taxon>Plasmodium (Vinckeia)</taxon>
    </lineage>
</organism>
<keyword evidence="3" id="KW-1185">Reference proteome</keyword>
<sequence>MLKILKEEEKILRENYEKKKESFENNIIDQTKKEIDIEKNKMKNELKEIEENYLKKINTYAYHINIIKENIENDQIRQKKLQYINDIQHQLVYLQNCIIHDLSIESILKDLKKNLKKDTFLEKTLKELPDNFFTCTYKITNNNQEQIKNKFYYLYKLSVKEAFYQHSNNYLYKILSNLFSYFYINYDTTSNIILNRTLKNNSILKENLLNLSYAFNNIKQNKFIDSLQYIEGLTGGCKQIFESFNEDIKNVILFKFYLRMAVSRLTLLSKLMRTYSEEN</sequence>
<keyword evidence="1" id="KW-0175">Coiled coil</keyword>
<gene>
    <name evidence="2" type="ORF">YYC_04204</name>
</gene>
<dbReference type="OrthoDB" id="387677at2759"/>
<reference evidence="2 3" key="1">
    <citation type="submission" date="2013-11" db="EMBL/GenBank/DDBJ databases">
        <title>The Genome Sequence of Plasmodium yoelii 17X.</title>
        <authorList>
            <consortium name="The Broad Institute Genomics Platform"/>
            <consortium name="The Broad Institute Genome Sequencing Center for Infectious Disease"/>
            <person name="Neafsey D."/>
            <person name="Adams J."/>
            <person name="Walker B."/>
            <person name="Young S.K."/>
            <person name="Zeng Q."/>
            <person name="Gargeya S."/>
            <person name="Fitzgerald M."/>
            <person name="Haas B."/>
            <person name="Abouelleil A."/>
            <person name="Alvarado L."/>
            <person name="Chapman S.B."/>
            <person name="Gainer-Dewar J."/>
            <person name="Goldberg J."/>
            <person name="Griggs A."/>
            <person name="Gujja S."/>
            <person name="Hansen M."/>
            <person name="Howarth C."/>
            <person name="Imamovic A."/>
            <person name="Ireland A."/>
            <person name="Larimer J."/>
            <person name="McCowan C."/>
            <person name="Murphy C."/>
            <person name="Pearson M."/>
            <person name="Poon T.W."/>
            <person name="Priest M."/>
            <person name="Roberts A."/>
            <person name="Saif S."/>
            <person name="Shea T."/>
            <person name="Sykes S."/>
            <person name="Wortman J."/>
            <person name="Nusbaum C."/>
            <person name="Birren B."/>
        </authorList>
    </citation>
    <scope>NUCLEOTIDE SEQUENCE [LARGE SCALE GENOMIC DNA]</scope>
    <source>
        <strain evidence="2 3">17X</strain>
    </source>
</reference>
<dbReference type="AlphaFoldDB" id="V7PF17"/>
<protein>
    <submittedName>
        <fullName evidence="2">Uncharacterized protein</fullName>
    </submittedName>
</protein>
<evidence type="ECO:0000256" key="1">
    <source>
        <dbReference type="SAM" id="Coils"/>
    </source>
</evidence>
<proteinExistence type="predicted"/>
<accession>V7PF17</accession>
<dbReference type="Proteomes" id="UP000018538">
    <property type="component" value="Unassembled WGS sequence"/>
</dbReference>
<dbReference type="EMBL" id="KI635790">
    <property type="protein sequence ID" value="ETB58131.1"/>
    <property type="molecule type" value="Genomic_DNA"/>
</dbReference>
<evidence type="ECO:0000313" key="2">
    <source>
        <dbReference type="EMBL" id="ETB58131.1"/>
    </source>
</evidence>
<name>V7PF17_PLAYE</name>